<evidence type="ECO:0008006" key="4">
    <source>
        <dbReference type="Google" id="ProtNLM"/>
    </source>
</evidence>
<name>A0A2T7BCV7_9BACT</name>
<organism evidence="2 3">
    <name type="scientific">Chitinophaga parva</name>
    <dbReference type="NCBI Taxonomy" id="2169414"/>
    <lineage>
        <taxon>Bacteria</taxon>
        <taxon>Pseudomonadati</taxon>
        <taxon>Bacteroidota</taxon>
        <taxon>Chitinophagia</taxon>
        <taxon>Chitinophagales</taxon>
        <taxon>Chitinophagaceae</taxon>
        <taxon>Chitinophaga</taxon>
    </lineage>
</organism>
<dbReference type="Proteomes" id="UP000244450">
    <property type="component" value="Unassembled WGS sequence"/>
</dbReference>
<gene>
    <name evidence="2" type="ORF">DCC81_21080</name>
</gene>
<evidence type="ECO:0000313" key="2">
    <source>
        <dbReference type="EMBL" id="PUZ22912.1"/>
    </source>
</evidence>
<sequence>MKKKTSIPLLLLASGALLMHACKKDEKAVAPPVPGNEFLTTVKIRAVNTQDPADVQVASWTDTTLIAHPADSINTPVLNLKAHATYNAEVLFLDETKSPAGDVTSEIRERQNYHLICFSGSTSLPLTVKRTDLDTNSPALEVGLEDLFTTGAAGTGQLNVQLRHQPNAKNGSCEPGSTDADVTYTINIK</sequence>
<proteinExistence type="predicted"/>
<feature type="chain" id="PRO_5015470314" description="Type 1 periplasmic binding fold superfamily protein" evidence="1">
    <location>
        <begin position="22"/>
        <end position="189"/>
    </location>
</feature>
<comment type="caution">
    <text evidence="2">The sequence shown here is derived from an EMBL/GenBank/DDBJ whole genome shotgun (WGS) entry which is preliminary data.</text>
</comment>
<dbReference type="AlphaFoldDB" id="A0A2T7BCV7"/>
<evidence type="ECO:0000313" key="3">
    <source>
        <dbReference type="Proteomes" id="UP000244450"/>
    </source>
</evidence>
<accession>A0A2T7BCV7</accession>
<dbReference type="RefSeq" id="WP_108688656.1">
    <property type="nucleotide sequence ID" value="NZ_QCYK01000003.1"/>
</dbReference>
<keyword evidence="3" id="KW-1185">Reference proteome</keyword>
<dbReference type="OrthoDB" id="713689at2"/>
<feature type="signal peptide" evidence="1">
    <location>
        <begin position="1"/>
        <end position="21"/>
    </location>
</feature>
<reference evidence="2 3" key="1">
    <citation type="submission" date="2018-04" db="EMBL/GenBank/DDBJ databases">
        <title>Chitinophaga fuyangensis sp. nov., isolated from soil in a chemical factory.</title>
        <authorList>
            <person name="Chen K."/>
        </authorList>
    </citation>
    <scope>NUCLEOTIDE SEQUENCE [LARGE SCALE GENOMIC DNA]</scope>
    <source>
        <strain evidence="2 3">LY-1</strain>
    </source>
</reference>
<protein>
    <recommendedName>
        <fullName evidence="4">Type 1 periplasmic binding fold superfamily protein</fullName>
    </recommendedName>
</protein>
<dbReference type="EMBL" id="QCYK01000003">
    <property type="protein sequence ID" value="PUZ22912.1"/>
    <property type="molecule type" value="Genomic_DNA"/>
</dbReference>
<evidence type="ECO:0000256" key="1">
    <source>
        <dbReference type="SAM" id="SignalP"/>
    </source>
</evidence>
<keyword evidence="1" id="KW-0732">Signal</keyword>